<dbReference type="Pfam" id="PF01060">
    <property type="entry name" value="TTR-52"/>
    <property type="match status" value="1"/>
</dbReference>
<dbReference type="Proteomes" id="UP000270296">
    <property type="component" value="Unassembled WGS sequence"/>
</dbReference>
<keyword evidence="2" id="KW-0732">Signal</keyword>
<sequence length="109" mass="12007">MRFGACLSVVAFAVTLRLTYAKVKCVSAEGMIICPKDPDKVADVEVYLMDADGFLNSDDTMGWTISNENGDFRVDGCGDDFWSVPDPYLKIKPSRGSKEQANCLYPVLL</sequence>
<accession>A0A183IYH9</accession>
<evidence type="ECO:0000313" key="3">
    <source>
        <dbReference type="EMBL" id="VDP18550.1"/>
    </source>
</evidence>
<evidence type="ECO:0000313" key="5">
    <source>
        <dbReference type="WBParaSite" id="SBAD_0000899001-mRNA-1"/>
    </source>
</evidence>
<reference evidence="3 4" key="2">
    <citation type="submission" date="2018-11" db="EMBL/GenBank/DDBJ databases">
        <authorList>
            <consortium name="Pathogen Informatics"/>
        </authorList>
    </citation>
    <scope>NUCLEOTIDE SEQUENCE [LARGE SCALE GENOMIC DNA]</scope>
</reference>
<dbReference type="GO" id="GO:0009986">
    <property type="term" value="C:cell surface"/>
    <property type="evidence" value="ECO:0007669"/>
    <property type="project" value="InterPro"/>
</dbReference>
<dbReference type="OrthoDB" id="5781504at2759"/>
<organism evidence="5">
    <name type="scientific">Soboliphyme baturini</name>
    <dbReference type="NCBI Taxonomy" id="241478"/>
    <lineage>
        <taxon>Eukaryota</taxon>
        <taxon>Metazoa</taxon>
        <taxon>Ecdysozoa</taxon>
        <taxon>Nematoda</taxon>
        <taxon>Enoplea</taxon>
        <taxon>Dorylaimia</taxon>
        <taxon>Dioctophymatida</taxon>
        <taxon>Dioctophymatoidea</taxon>
        <taxon>Soboliphymatidae</taxon>
        <taxon>Soboliphyme</taxon>
    </lineage>
</organism>
<name>A0A183IYH9_9BILA</name>
<keyword evidence="4" id="KW-1185">Reference proteome</keyword>
<dbReference type="AlphaFoldDB" id="A0A183IYH9"/>
<protein>
    <submittedName>
        <fullName evidence="5">Transthyretin-like family protein</fullName>
    </submittedName>
</protein>
<gene>
    <name evidence="3" type="ORF">SBAD_LOCUS8677</name>
</gene>
<proteinExistence type="inferred from homology"/>
<evidence type="ECO:0000313" key="4">
    <source>
        <dbReference type="Proteomes" id="UP000270296"/>
    </source>
</evidence>
<feature type="signal peptide" evidence="2">
    <location>
        <begin position="1"/>
        <end position="21"/>
    </location>
</feature>
<dbReference type="EMBL" id="UZAM01011847">
    <property type="protein sequence ID" value="VDP18550.1"/>
    <property type="molecule type" value="Genomic_DNA"/>
</dbReference>
<dbReference type="PANTHER" id="PTHR21700:SF46">
    <property type="entry name" value="TRANSTHYRETIN-LIKE PROTEIN 52"/>
    <property type="match status" value="1"/>
</dbReference>
<dbReference type="Gene3D" id="2.60.40.3330">
    <property type="match status" value="1"/>
</dbReference>
<dbReference type="PANTHER" id="PTHR21700">
    <property type="entry name" value="TRANSTHYRETIN-LIKE FAMILY PROTEIN-RELATED"/>
    <property type="match status" value="1"/>
</dbReference>
<dbReference type="InterPro" id="IPR001534">
    <property type="entry name" value="Transthyretin-like"/>
</dbReference>
<reference evidence="5" key="1">
    <citation type="submission" date="2016-06" db="UniProtKB">
        <authorList>
            <consortium name="WormBaseParasite"/>
        </authorList>
    </citation>
    <scope>IDENTIFICATION</scope>
</reference>
<comment type="similarity">
    <text evidence="1">Belongs to the nematode transthyretin-like family.</text>
</comment>
<dbReference type="InterPro" id="IPR038479">
    <property type="entry name" value="Transthyretin-like_sf"/>
</dbReference>
<feature type="chain" id="PRO_5043140307" evidence="2">
    <location>
        <begin position="22"/>
        <end position="109"/>
    </location>
</feature>
<dbReference type="WBParaSite" id="SBAD_0000899001-mRNA-1">
    <property type="protein sequence ID" value="SBAD_0000899001-mRNA-1"/>
    <property type="gene ID" value="SBAD_0000899001"/>
</dbReference>
<evidence type="ECO:0000256" key="2">
    <source>
        <dbReference type="SAM" id="SignalP"/>
    </source>
</evidence>
<evidence type="ECO:0000256" key="1">
    <source>
        <dbReference type="ARBA" id="ARBA00010112"/>
    </source>
</evidence>